<sequence>MPPPRGSQNPIEGPGDYDFTSQVHNDTYDAISPTNFDFSGKAVFISGGTKGIGRAITIAFARAGASYIAAGARSVVPSLEKDVLAAAEKAARRAPHFLSLKLDVTDQKSTEEAAKKVESKFGRCDIVVNVAGIVGQMAPIADSDPEEWWKVWDVN</sequence>
<reference evidence="1" key="1">
    <citation type="submission" date="2024-09" db="EMBL/GenBank/DDBJ databases">
        <title>Black Yeasts Isolated from many extreme environments.</title>
        <authorList>
            <person name="Coleine C."/>
            <person name="Stajich J.E."/>
            <person name="Selbmann L."/>
        </authorList>
    </citation>
    <scope>NUCLEOTIDE SEQUENCE</scope>
    <source>
        <strain evidence="1">CCFEE 5737</strain>
    </source>
</reference>
<dbReference type="Proteomes" id="UP001186974">
    <property type="component" value="Unassembled WGS sequence"/>
</dbReference>
<comment type="caution">
    <text evidence="1">The sequence shown here is derived from an EMBL/GenBank/DDBJ whole genome shotgun (WGS) entry which is preliminary data.</text>
</comment>
<gene>
    <name evidence="1" type="ORF">LTS18_013107</name>
</gene>
<accession>A0ACC3CWP4</accession>
<keyword evidence="2" id="KW-1185">Reference proteome</keyword>
<evidence type="ECO:0000313" key="2">
    <source>
        <dbReference type="Proteomes" id="UP001186974"/>
    </source>
</evidence>
<name>A0ACC3CWP4_9PEZI</name>
<feature type="non-terminal residue" evidence="1">
    <location>
        <position position="155"/>
    </location>
</feature>
<protein>
    <submittedName>
        <fullName evidence="1">Uncharacterized protein</fullName>
    </submittedName>
</protein>
<organism evidence="1 2">
    <name type="scientific">Coniosporium uncinatum</name>
    <dbReference type="NCBI Taxonomy" id="93489"/>
    <lineage>
        <taxon>Eukaryota</taxon>
        <taxon>Fungi</taxon>
        <taxon>Dikarya</taxon>
        <taxon>Ascomycota</taxon>
        <taxon>Pezizomycotina</taxon>
        <taxon>Dothideomycetes</taxon>
        <taxon>Dothideomycetes incertae sedis</taxon>
        <taxon>Coniosporium</taxon>
    </lineage>
</organism>
<proteinExistence type="predicted"/>
<evidence type="ECO:0000313" key="1">
    <source>
        <dbReference type="EMBL" id="KAK3047709.1"/>
    </source>
</evidence>
<dbReference type="EMBL" id="JAWDJW010010336">
    <property type="protein sequence ID" value="KAK3047709.1"/>
    <property type="molecule type" value="Genomic_DNA"/>
</dbReference>